<keyword evidence="7 8" id="KW-0368">Histidine biosynthesis</keyword>
<dbReference type="EMBL" id="CP036261">
    <property type="protein sequence ID" value="QDS88662.1"/>
    <property type="molecule type" value="Genomic_DNA"/>
</dbReference>
<dbReference type="PANTHER" id="PTHR42945:SF1">
    <property type="entry name" value="HISTIDINE BIOSYNTHESIS BIFUNCTIONAL PROTEIN HIS7"/>
    <property type="match status" value="1"/>
</dbReference>
<keyword evidence="10" id="KW-1185">Reference proteome</keyword>
<dbReference type="UniPathway" id="UPA00031">
    <property type="reaction ID" value="UER00007"/>
</dbReference>
<evidence type="ECO:0000256" key="3">
    <source>
        <dbReference type="ARBA" id="ARBA00022605"/>
    </source>
</evidence>
<organism evidence="9 10">
    <name type="scientific">Rosistilla ulvae</name>
    <dbReference type="NCBI Taxonomy" id="1930277"/>
    <lineage>
        <taxon>Bacteria</taxon>
        <taxon>Pseudomonadati</taxon>
        <taxon>Planctomycetota</taxon>
        <taxon>Planctomycetia</taxon>
        <taxon>Pirellulales</taxon>
        <taxon>Pirellulaceae</taxon>
        <taxon>Rosistilla</taxon>
    </lineage>
</organism>
<dbReference type="GO" id="GO:0000105">
    <property type="term" value="P:L-histidine biosynthetic process"/>
    <property type="evidence" value="ECO:0007669"/>
    <property type="project" value="UniProtKB-UniRule"/>
</dbReference>
<keyword evidence="5 8" id="KW-0378">Hydrolase</keyword>
<dbReference type="NCBIfam" id="NF001611">
    <property type="entry name" value="PRK00400.1-3"/>
    <property type="match status" value="1"/>
</dbReference>
<sequence length="117" mass="12840">MSEALTILSRLMETIQDRAQKRPEGSYTTKLIEGGAARIGKKVIEEAAEVVEAAAESGEEGKQHFTYEVGDLLYHVMVMMAWRGVTLDDVAAELGRREGIGGLVEKAQRTQTNDETT</sequence>
<dbReference type="PANTHER" id="PTHR42945">
    <property type="entry name" value="HISTIDINE BIOSYNTHESIS BIFUNCTIONAL PROTEIN"/>
    <property type="match status" value="1"/>
</dbReference>
<keyword evidence="6 8" id="KW-0067">ATP-binding</keyword>
<dbReference type="EC" id="3.6.1.31" evidence="8"/>
<gene>
    <name evidence="8 9" type="primary">hisE</name>
    <name evidence="9" type="ORF">EC9_28530</name>
</gene>
<dbReference type="InterPro" id="IPR021130">
    <property type="entry name" value="PRib-ATP_PPHydrolase-like"/>
</dbReference>
<evidence type="ECO:0000256" key="2">
    <source>
        <dbReference type="ARBA" id="ARBA00005204"/>
    </source>
</evidence>
<dbReference type="RefSeq" id="WP_145346036.1">
    <property type="nucleotide sequence ID" value="NZ_CP036261.1"/>
</dbReference>
<comment type="pathway">
    <text evidence="2 8">Amino-acid biosynthesis; L-histidine biosynthesis; L-histidine from 5-phospho-alpha-D-ribose 1-diphosphate: step 2/9.</text>
</comment>
<comment type="subcellular location">
    <subcellularLocation>
        <location evidence="8">Cytoplasm</location>
    </subcellularLocation>
</comment>
<evidence type="ECO:0000256" key="5">
    <source>
        <dbReference type="ARBA" id="ARBA00022801"/>
    </source>
</evidence>
<comment type="catalytic activity">
    <reaction evidence="1 8">
        <text>1-(5-phospho-beta-D-ribosyl)-ATP + H2O = 1-(5-phospho-beta-D-ribosyl)-5'-AMP + diphosphate + H(+)</text>
        <dbReference type="Rhea" id="RHEA:22828"/>
        <dbReference type="ChEBI" id="CHEBI:15377"/>
        <dbReference type="ChEBI" id="CHEBI:15378"/>
        <dbReference type="ChEBI" id="CHEBI:33019"/>
        <dbReference type="ChEBI" id="CHEBI:59457"/>
        <dbReference type="ChEBI" id="CHEBI:73183"/>
        <dbReference type="EC" id="3.6.1.31"/>
    </reaction>
</comment>
<evidence type="ECO:0000256" key="1">
    <source>
        <dbReference type="ARBA" id="ARBA00001460"/>
    </source>
</evidence>
<keyword evidence="8" id="KW-0963">Cytoplasm</keyword>
<dbReference type="OrthoDB" id="9814738at2"/>
<evidence type="ECO:0000256" key="4">
    <source>
        <dbReference type="ARBA" id="ARBA00022741"/>
    </source>
</evidence>
<dbReference type="Gene3D" id="1.10.287.1080">
    <property type="entry name" value="MazG-like"/>
    <property type="match status" value="1"/>
</dbReference>
<dbReference type="HAMAP" id="MF_01020">
    <property type="entry name" value="HisE"/>
    <property type="match status" value="1"/>
</dbReference>
<comment type="similarity">
    <text evidence="8">Belongs to the PRA-PH family.</text>
</comment>
<dbReference type="InterPro" id="IPR008179">
    <property type="entry name" value="HisE"/>
</dbReference>
<dbReference type="Pfam" id="PF01503">
    <property type="entry name" value="PRA-PH"/>
    <property type="match status" value="1"/>
</dbReference>
<dbReference type="GO" id="GO:0004636">
    <property type="term" value="F:phosphoribosyl-ATP diphosphatase activity"/>
    <property type="evidence" value="ECO:0007669"/>
    <property type="project" value="UniProtKB-UniRule"/>
</dbReference>
<dbReference type="Proteomes" id="UP000319557">
    <property type="component" value="Chromosome"/>
</dbReference>
<name>A0A517M1A9_9BACT</name>
<evidence type="ECO:0000313" key="9">
    <source>
        <dbReference type="EMBL" id="QDS88662.1"/>
    </source>
</evidence>
<dbReference type="CDD" id="cd11534">
    <property type="entry name" value="NTP-PPase_HisIE_like"/>
    <property type="match status" value="1"/>
</dbReference>
<dbReference type="GO" id="GO:0005737">
    <property type="term" value="C:cytoplasm"/>
    <property type="evidence" value="ECO:0007669"/>
    <property type="project" value="UniProtKB-SubCell"/>
</dbReference>
<dbReference type="GO" id="GO:0005524">
    <property type="term" value="F:ATP binding"/>
    <property type="evidence" value="ECO:0007669"/>
    <property type="project" value="UniProtKB-KW"/>
</dbReference>
<evidence type="ECO:0000256" key="6">
    <source>
        <dbReference type="ARBA" id="ARBA00022840"/>
    </source>
</evidence>
<evidence type="ECO:0000256" key="8">
    <source>
        <dbReference type="HAMAP-Rule" id="MF_01020"/>
    </source>
</evidence>
<reference evidence="9 10" key="1">
    <citation type="submission" date="2019-02" db="EMBL/GenBank/DDBJ databases">
        <title>Deep-cultivation of Planctomycetes and their phenomic and genomic characterization uncovers novel biology.</title>
        <authorList>
            <person name="Wiegand S."/>
            <person name="Jogler M."/>
            <person name="Boedeker C."/>
            <person name="Pinto D."/>
            <person name="Vollmers J."/>
            <person name="Rivas-Marin E."/>
            <person name="Kohn T."/>
            <person name="Peeters S.H."/>
            <person name="Heuer A."/>
            <person name="Rast P."/>
            <person name="Oberbeckmann S."/>
            <person name="Bunk B."/>
            <person name="Jeske O."/>
            <person name="Meyerdierks A."/>
            <person name="Storesund J.E."/>
            <person name="Kallscheuer N."/>
            <person name="Luecker S."/>
            <person name="Lage O.M."/>
            <person name="Pohl T."/>
            <person name="Merkel B.J."/>
            <person name="Hornburger P."/>
            <person name="Mueller R.-W."/>
            <person name="Bruemmer F."/>
            <person name="Labrenz M."/>
            <person name="Spormann A.M."/>
            <person name="Op den Camp H."/>
            <person name="Overmann J."/>
            <person name="Amann R."/>
            <person name="Jetten M.S.M."/>
            <person name="Mascher T."/>
            <person name="Medema M.H."/>
            <person name="Devos D.P."/>
            <person name="Kaster A.-K."/>
            <person name="Ovreas L."/>
            <person name="Rohde M."/>
            <person name="Galperin M.Y."/>
            <person name="Jogler C."/>
        </authorList>
    </citation>
    <scope>NUCLEOTIDE SEQUENCE [LARGE SCALE GENOMIC DNA]</scope>
    <source>
        <strain evidence="9 10">EC9</strain>
    </source>
</reference>
<proteinExistence type="inferred from homology"/>
<keyword evidence="4 8" id="KW-0547">Nucleotide-binding</keyword>
<dbReference type="AlphaFoldDB" id="A0A517M1A9"/>
<accession>A0A517M1A9</accession>
<keyword evidence="3 8" id="KW-0028">Amino-acid biosynthesis</keyword>
<protein>
    <recommendedName>
        <fullName evidence="8">Phosphoribosyl-ATP pyrophosphatase</fullName>
        <shortName evidence="8">PRA-PH</shortName>
        <ecNumber evidence="8">3.6.1.31</ecNumber>
    </recommendedName>
</protein>
<dbReference type="KEGG" id="ruv:EC9_28530"/>
<dbReference type="SUPFAM" id="SSF101386">
    <property type="entry name" value="all-alpha NTP pyrophosphatases"/>
    <property type="match status" value="1"/>
</dbReference>
<evidence type="ECO:0000313" key="10">
    <source>
        <dbReference type="Proteomes" id="UP000319557"/>
    </source>
</evidence>
<evidence type="ECO:0000256" key="7">
    <source>
        <dbReference type="ARBA" id="ARBA00023102"/>
    </source>
</evidence>
<dbReference type="NCBIfam" id="TIGR03188">
    <property type="entry name" value="histidine_hisI"/>
    <property type="match status" value="1"/>
</dbReference>